<proteinExistence type="predicted"/>
<dbReference type="Proteomes" id="UP000828390">
    <property type="component" value="Unassembled WGS sequence"/>
</dbReference>
<dbReference type="EMBL" id="JAIWYP010000007">
    <property type="protein sequence ID" value="KAH3798181.1"/>
    <property type="molecule type" value="Genomic_DNA"/>
</dbReference>
<dbReference type="AlphaFoldDB" id="A0A9D4FHS4"/>
<name>A0A9D4FHS4_DREPO</name>
<reference evidence="1" key="1">
    <citation type="journal article" date="2019" name="bioRxiv">
        <title>The Genome of the Zebra Mussel, Dreissena polymorpha: A Resource for Invasive Species Research.</title>
        <authorList>
            <person name="McCartney M.A."/>
            <person name="Auch B."/>
            <person name="Kono T."/>
            <person name="Mallez S."/>
            <person name="Zhang Y."/>
            <person name="Obille A."/>
            <person name="Becker A."/>
            <person name="Abrahante J.E."/>
            <person name="Garbe J."/>
            <person name="Badalamenti J.P."/>
            <person name="Herman A."/>
            <person name="Mangelson H."/>
            <person name="Liachko I."/>
            <person name="Sullivan S."/>
            <person name="Sone E.D."/>
            <person name="Koren S."/>
            <person name="Silverstein K.A.T."/>
            <person name="Beckman K.B."/>
            <person name="Gohl D.M."/>
        </authorList>
    </citation>
    <scope>NUCLEOTIDE SEQUENCE</scope>
    <source>
        <strain evidence="1">Duluth1</strain>
        <tissue evidence="1">Whole animal</tissue>
    </source>
</reference>
<comment type="caution">
    <text evidence="1">The sequence shown here is derived from an EMBL/GenBank/DDBJ whole genome shotgun (WGS) entry which is preliminary data.</text>
</comment>
<keyword evidence="2" id="KW-1185">Reference proteome</keyword>
<accession>A0A9D4FHS4</accession>
<organism evidence="1 2">
    <name type="scientific">Dreissena polymorpha</name>
    <name type="common">Zebra mussel</name>
    <name type="synonym">Mytilus polymorpha</name>
    <dbReference type="NCBI Taxonomy" id="45954"/>
    <lineage>
        <taxon>Eukaryota</taxon>
        <taxon>Metazoa</taxon>
        <taxon>Spiralia</taxon>
        <taxon>Lophotrochozoa</taxon>
        <taxon>Mollusca</taxon>
        <taxon>Bivalvia</taxon>
        <taxon>Autobranchia</taxon>
        <taxon>Heteroconchia</taxon>
        <taxon>Euheterodonta</taxon>
        <taxon>Imparidentia</taxon>
        <taxon>Neoheterodontei</taxon>
        <taxon>Myida</taxon>
        <taxon>Dreissenoidea</taxon>
        <taxon>Dreissenidae</taxon>
        <taxon>Dreissena</taxon>
    </lineage>
</organism>
<reference evidence="1" key="2">
    <citation type="submission" date="2020-11" db="EMBL/GenBank/DDBJ databases">
        <authorList>
            <person name="McCartney M.A."/>
            <person name="Auch B."/>
            <person name="Kono T."/>
            <person name="Mallez S."/>
            <person name="Becker A."/>
            <person name="Gohl D.M."/>
            <person name="Silverstein K.A.T."/>
            <person name="Koren S."/>
            <person name="Bechman K.B."/>
            <person name="Herman A."/>
            <person name="Abrahante J.E."/>
            <person name="Garbe J."/>
        </authorList>
    </citation>
    <scope>NUCLEOTIDE SEQUENCE</scope>
    <source>
        <strain evidence="1">Duluth1</strain>
        <tissue evidence="1">Whole animal</tissue>
    </source>
</reference>
<evidence type="ECO:0000313" key="2">
    <source>
        <dbReference type="Proteomes" id="UP000828390"/>
    </source>
</evidence>
<sequence length="76" mass="8651">MSFCYDAFGREDSPVVYYHLNFESSDDDFVEIFLERDKRKSESCHSTLAKPKRFLCEDSSSGVVQPMSLSARGSVD</sequence>
<evidence type="ECO:0000313" key="1">
    <source>
        <dbReference type="EMBL" id="KAH3798181.1"/>
    </source>
</evidence>
<gene>
    <name evidence="1" type="ORF">DPMN_151772</name>
</gene>
<protein>
    <submittedName>
        <fullName evidence="1">Uncharacterized protein</fullName>
    </submittedName>
</protein>